<feature type="transmembrane region" description="Helical" evidence="2">
    <location>
        <begin position="658"/>
        <end position="678"/>
    </location>
</feature>
<organism evidence="4 5">
    <name type="scientific">Hirsutella minnesotensis 3608</name>
    <dbReference type="NCBI Taxonomy" id="1043627"/>
    <lineage>
        <taxon>Eukaryota</taxon>
        <taxon>Fungi</taxon>
        <taxon>Dikarya</taxon>
        <taxon>Ascomycota</taxon>
        <taxon>Pezizomycotina</taxon>
        <taxon>Sordariomycetes</taxon>
        <taxon>Hypocreomycetidae</taxon>
        <taxon>Hypocreales</taxon>
        <taxon>Ophiocordycipitaceae</taxon>
        <taxon>Hirsutella</taxon>
    </lineage>
</organism>
<dbReference type="InterPro" id="IPR042099">
    <property type="entry name" value="ANL_N_sf"/>
</dbReference>
<keyword evidence="2" id="KW-0812">Transmembrane</keyword>
<dbReference type="PANTHER" id="PTHR33927:SF5">
    <property type="entry name" value="ENZYME, PUTATIVE (AFU_ORTHOLOGUE AFUA_8G01222)-RELATED"/>
    <property type="match status" value="1"/>
</dbReference>
<dbReference type="Gene3D" id="3.30.300.30">
    <property type="match status" value="1"/>
</dbReference>
<feature type="transmembrane region" description="Helical" evidence="2">
    <location>
        <begin position="583"/>
        <end position="606"/>
    </location>
</feature>
<feature type="transmembrane region" description="Helical" evidence="2">
    <location>
        <begin position="733"/>
        <end position="751"/>
    </location>
</feature>
<sequence>MAISGLPKAPRRRITPLSFGDLVPCPFPTVTAAFYHHASSFPSPSPVAVRDLSGVAPRELTYAQLAGHAQALALRLRGLGVQPGQRIPLVIKRGLEMVIGIWAVLSCGAQYVPLDGGVVPDSTIKHVVGQCGEDVVLCLTTTEHRVRSQYPYLTTVLIDQCIDISATGLSQDSWIDLASPDNGCYTIYTSGTTGKPKGVDVTHKNVVNLVCLSPGDLAVRPGTCVGQVLNISFDMAAWEIFACLCNGGTLVLRGSQWEPTIRELDVLICTPTILSKYQPVEYPKIKVVATAGEPTCQALADLWARHAVYWNCCGPTETTIVNTMSRHVVGMPVSIGKPTPNNSIYILDEAGQPAPEGVTGVIWAGGYGVSRGYMGLDSKTNKSFIPDPFLNDGSNMYCTGDLGKWRSDGSIDILGRCDDQVKVKGFRVELDGICSSLASAPGVARSAALLVNGEIHGFIVPPRQNIEAILEHTRKLQPYYAIPAKVHQLGEFPITANGKVDKKALRALAAEPTPGLEAEDKGEKEERPPLDDSSTSDCDTLVETRSISSSTATAVSDTQDLDHDLPNKRLPQPLRGLRHRILIVYRTLFSLVGLLNIGALISIVTLKPGPEWLATLTAANLVMAVLIRQDIVINSLYSLVCSMPLCAPLWMRRRCAKIYHLGGVHSGAGVCAASWLLALTIRSTVAYVKDTGVAADSLATLIVSWLLSVLCCVIVGFAWPSFRKKYHNLFERLHRFLGWTALSLFWVRTILSARDATRVGEDLGLALVRSPGFWMLGVATCSIASSWLLLRRVPVDAVPLSEHAIQLNFNYTVPINGSFTRISTRPLLEWHSFATIPVPDMNPSAFAATPGYSLIVSNAGDWTKACIRNPPTQLWVRGLPTYGVMRIATLFNRIALIATGSGIGPLLGHISQPCCPTQLLWSTPSPEQTFGKKVIYTIRRSIPGAVIHDTKVQGRPDLVKMGYNLAKDFGAEAVIIIANEKITKKVVYGLESRGLPAYGAIWDS</sequence>
<dbReference type="SUPFAM" id="SSF56801">
    <property type="entry name" value="Acetyl-CoA synthetase-like"/>
    <property type="match status" value="1"/>
</dbReference>
<feature type="domain" description="AMP-dependent synthetase/ligase" evidence="3">
    <location>
        <begin position="48"/>
        <end position="373"/>
    </location>
</feature>
<dbReference type="AlphaFoldDB" id="A0A0F7ZSH6"/>
<feature type="compositionally biased region" description="Polar residues" evidence="1">
    <location>
        <begin position="543"/>
        <end position="558"/>
    </location>
</feature>
<proteinExistence type="predicted"/>
<evidence type="ECO:0000256" key="2">
    <source>
        <dbReference type="SAM" id="Phobius"/>
    </source>
</evidence>
<dbReference type="PANTHER" id="PTHR33927">
    <property type="entry name" value="TRANSMEMBRANE PROTEIN"/>
    <property type="match status" value="1"/>
</dbReference>
<feature type="region of interest" description="Disordered" evidence="1">
    <location>
        <begin position="511"/>
        <end position="567"/>
    </location>
</feature>
<feature type="compositionally biased region" description="Basic and acidic residues" evidence="1">
    <location>
        <begin position="518"/>
        <end position="530"/>
    </location>
</feature>
<dbReference type="Pfam" id="PF00501">
    <property type="entry name" value="AMP-binding"/>
    <property type="match status" value="1"/>
</dbReference>
<dbReference type="EMBL" id="KQ030576">
    <property type="protein sequence ID" value="KJZ71378.1"/>
    <property type="molecule type" value="Genomic_DNA"/>
</dbReference>
<feature type="transmembrane region" description="Helical" evidence="2">
    <location>
        <begin position="698"/>
        <end position="721"/>
    </location>
</feature>
<gene>
    <name evidence="4" type="ORF">HIM_09219</name>
</gene>
<name>A0A0F7ZSH6_9HYPO</name>
<accession>A0A0F7ZSH6</accession>
<dbReference type="Gene3D" id="3.40.50.12780">
    <property type="entry name" value="N-terminal domain of ligase-like"/>
    <property type="match status" value="1"/>
</dbReference>
<evidence type="ECO:0000313" key="4">
    <source>
        <dbReference type="EMBL" id="KJZ71378.1"/>
    </source>
</evidence>
<dbReference type="InterPro" id="IPR045851">
    <property type="entry name" value="AMP-bd_C_sf"/>
</dbReference>
<dbReference type="InterPro" id="IPR000873">
    <property type="entry name" value="AMP-dep_synth/lig_dom"/>
</dbReference>
<evidence type="ECO:0000256" key="1">
    <source>
        <dbReference type="SAM" id="MobiDB-lite"/>
    </source>
</evidence>
<keyword evidence="5" id="KW-1185">Reference proteome</keyword>
<keyword evidence="2" id="KW-1133">Transmembrane helix</keyword>
<evidence type="ECO:0000313" key="5">
    <source>
        <dbReference type="Proteomes" id="UP000054481"/>
    </source>
</evidence>
<keyword evidence="2" id="KW-0472">Membrane</keyword>
<reference evidence="4 5" key="1">
    <citation type="journal article" date="2014" name="Genome Biol. Evol.">
        <title>Comparative genomics and transcriptomics analyses reveal divergent lifestyle features of nematode endoparasitic fungus Hirsutella minnesotensis.</title>
        <authorList>
            <person name="Lai Y."/>
            <person name="Liu K."/>
            <person name="Zhang X."/>
            <person name="Zhang X."/>
            <person name="Li K."/>
            <person name="Wang N."/>
            <person name="Shu C."/>
            <person name="Wu Y."/>
            <person name="Wang C."/>
            <person name="Bushley K.E."/>
            <person name="Xiang M."/>
            <person name="Liu X."/>
        </authorList>
    </citation>
    <scope>NUCLEOTIDE SEQUENCE [LARGE SCALE GENOMIC DNA]</scope>
    <source>
        <strain evidence="4 5">3608</strain>
    </source>
</reference>
<evidence type="ECO:0000259" key="3">
    <source>
        <dbReference type="Pfam" id="PF00501"/>
    </source>
</evidence>
<dbReference type="Proteomes" id="UP000054481">
    <property type="component" value="Unassembled WGS sequence"/>
</dbReference>
<feature type="transmembrane region" description="Helical" evidence="2">
    <location>
        <begin position="771"/>
        <end position="790"/>
    </location>
</feature>
<protein>
    <recommendedName>
        <fullName evidence="3">AMP-dependent synthetase/ligase domain-containing protein</fullName>
    </recommendedName>
</protein>
<dbReference type="InterPro" id="IPR052979">
    <property type="entry name" value="Adenylate-forming_domain"/>
</dbReference>
<dbReference type="OrthoDB" id="3142841at2759"/>